<dbReference type="Proteomes" id="UP001055879">
    <property type="component" value="Linkage Group LG16"/>
</dbReference>
<organism evidence="1 2">
    <name type="scientific">Arctium lappa</name>
    <name type="common">Greater burdock</name>
    <name type="synonym">Lappa major</name>
    <dbReference type="NCBI Taxonomy" id="4217"/>
    <lineage>
        <taxon>Eukaryota</taxon>
        <taxon>Viridiplantae</taxon>
        <taxon>Streptophyta</taxon>
        <taxon>Embryophyta</taxon>
        <taxon>Tracheophyta</taxon>
        <taxon>Spermatophyta</taxon>
        <taxon>Magnoliopsida</taxon>
        <taxon>eudicotyledons</taxon>
        <taxon>Gunneridae</taxon>
        <taxon>Pentapetalae</taxon>
        <taxon>asterids</taxon>
        <taxon>campanulids</taxon>
        <taxon>Asterales</taxon>
        <taxon>Asteraceae</taxon>
        <taxon>Carduoideae</taxon>
        <taxon>Cardueae</taxon>
        <taxon>Arctiinae</taxon>
        <taxon>Arctium</taxon>
    </lineage>
</organism>
<reference evidence="2" key="1">
    <citation type="journal article" date="2022" name="Mol. Ecol. Resour.">
        <title>The genomes of chicory, endive, great burdock and yacon provide insights into Asteraceae palaeo-polyploidization history and plant inulin production.</title>
        <authorList>
            <person name="Fan W."/>
            <person name="Wang S."/>
            <person name="Wang H."/>
            <person name="Wang A."/>
            <person name="Jiang F."/>
            <person name="Liu H."/>
            <person name="Zhao H."/>
            <person name="Xu D."/>
            <person name="Zhang Y."/>
        </authorList>
    </citation>
    <scope>NUCLEOTIDE SEQUENCE [LARGE SCALE GENOMIC DNA]</scope>
    <source>
        <strain evidence="2">cv. Niubang</strain>
    </source>
</reference>
<gene>
    <name evidence="1" type="ORF">L6452_41628</name>
</gene>
<reference evidence="1 2" key="2">
    <citation type="journal article" date="2022" name="Mol. Ecol. Resour.">
        <title>The genomes of chicory, endive, great burdock and yacon provide insights into Asteraceae paleo-polyploidization history and plant inulin production.</title>
        <authorList>
            <person name="Fan W."/>
            <person name="Wang S."/>
            <person name="Wang H."/>
            <person name="Wang A."/>
            <person name="Jiang F."/>
            <person name="Liu H."/>
            <person name="Zhao H."/>
            <person name="Xu D."/>
            <person name="Zhang Y."/>
        </authorList>
    </citation>
    <scope>NUCLEOTIDE SEQUENCE [LARGE SCALE GENOMIC DNA]</scope>
    <source>
        <strain evidence="2">cv. Niubang</strain>
    </source>
</reference>
<evidence type="ECO:0000313" key="1">
    <source>
        <dbReference type="EMBL" id="KAI3670041.1"/>
    </source>
</evidence>
<accession>A0ACB8XQ56</accession>
<comment type="caution">
    <text evidence="1">The sequence shown here is derived from an EMBL/GenBank/DDBJ whole genome shotgun (WGS) entry which is preliminary data.</text>
</comment>
<evidence type="ECO:0000313" key="2">
    <source>
        <dbReference type="Proteomes" id="UP001055879"/>
    </source>
</evidence>
<keyword evidence="2" id="KW-1185">Reference proteome</keyword>
<protein>
    <submittedName>
        <fullName evidence="1">Uncharacterized protein</fullName>
    </submittedName>
</protein>
<proteinExistence type="predicted"/>
<dbReference type="EMBL" id="CM042062">
    <property type="protein sequence ID" value="KAI3670041.1"/>
    <property type="molecule type" value="Genomic_DNA"/>
</dbReference>
<name>A0ACB8XQ56_ARCLA</name>
<sequence length="301" mass="34110">MTILPRLPIVFFLIFLSQTKGSFGNHAKLSSIESIEQLKGCCKKSSKVQGLHQIKLYLARFGYLNYQITHDHVSAEDNEFDDELEAALKSYQRYYHLNATGTLDGPTISQMVIPRCGLPDKRTYIHGSKSPHIVPHFKLFPGHPRWPPGKKQFTYAFPSNYSNKHVPPIERAFKQWTTATHYFTFSKIADFKHADLKLSFEQRKHGDIDFDGPGKAAAHAFWPTDGKLHFDIEEPNWSDGPGIEPMKLDLETVAAHEIGHLLGLDHSEVPNAAMFPSISYGQKKPLHEDDIKGIKTLYGLK</sequence>